<reference evidence="17 18" key="1">
    <citation type="submission" date="2024-08" db="EMBL/GenBank/DDBJ databases">
        <title>Two novel Cytobacillus novel species.</title>
        <authorList>
            <person name="Liu G."/>
        </authorList>
    </citation>
    <scope>NUCLEOTIDE SEQUENCE [LARGE SCALE GENOMIC DNA]</scope>
    <source>
        <strain evidence="17 18">FJAT-53684</strain>
    </source>
</reference>
<dbReference type="Gene3D" id="3.40.1160.10">
    <property type="entry name" value="Acetylglutamate kinase-like"/>
    <property type="match status" value="1"/>
</dbReference>
<dbReference type="Proteomes" id="UP001601058">
    <property type="component" value="Unassembled WGS sequence"/>
</dbReference>
<comment type="function">
    <text evidence="1">Catalyzes the phosphorylation of the beta-carboxyl group of aspartic acid with ATP to yield 4-phospho-L-aspartate, which is involved in the branched biosynthetic pathway leading to the biosynthesis of amino acids threonine, isoleucine and methionine.</text>
</comment>
<dbReference type="InterPro" id="IPR005260">
    <property type="entry name" value="Asp_kin_monofn"/>
</dbReference>
<dbReference type="PROSITE" id="PS00324">
    <property type="entry name" value="ASPARTOKINASE"/>
    <property type="match status" value="1"/>
</dbReference>
<dbReference type="RefSeq" id="WP_389219544.1">
    <property type="nucleotide sequence ID" value="NZ_JBIACJ010000005.1"/>
</dbReference>
<accession>A0ABW6JYE7</accession>
<dbReference type="Gene3D" id="3.30.2130.10">
    <property type="entry name" value="VC0802-like"/>
    <property type="match status" value="1"/>
</dbReference>
<keyword evidence="6 15" id="KW-0028">Amino-acid biosynthesis</keyword>
<evidence type="ECO:0000256" key="4">
    <source>
        <dbReference type="ARBA" id="ARBA00005139"/>
    </source>
</evidence>
<evidence type="ECO:0000256" key="9">
    <source>
        <dbReference type="ARBA" id="ARBA00022777"/>
    </source>
</evidence>
<evidence type="ECO:0000256" key="2">
    <source>
        <dbReference type="ARBA" id="ARBA00004766"/>
    </source>
</evidence>
<evidence type="ECO:0000256" key="1">
    <source>
        <dbReference type="ARBA" id="ARBA00003121"/>
    </source>
</evidence>
<gene>
    <name evidence="17" type="ORF">ACFYKT_11405</name>
</gene>
<feature type="domain" description="ACT" evidence="16">
    <location>
        <begin position="264"/>
        <end position="335"/>
    </location>
</feature>
<dbReference type="NCBIfam" id="NF005155">
    <property type="entry name" value="PRK06635.1-4"/>
    <property type="match status" value="1"/>
</dbReference>
<evidence type="ECO:0000256" key="14">
    <source>
        <dbReference type="RuleBase" id="RU003448"/>
    </source>
</evidence>
<keyword evidence="11" id="KW-0220">Diaminopimelate biosynthesis</keyword>
<sequence length="409" mass="44032">MGLIVQKFGGTSVGDAEKIQNVATRVIEEKEKGNDVVVVVSAMGKSTDHLVDLAKGISIRPNRREMDMLLTTGEQITISLVAMALADRGYPAVSLTGWQAGIITEPVHGNARIIGMNTERIDSELKQGRIVVVAGFQGITEDGAISTLGRGGSDTTAVALAAALQADKCEIYTDVTGVFTTDPRYVKDARKLLAVSYDEMLELAHLGAGVLHPRAVEFAKNYQIQLEVRSSIEREAGTIIEEEVTMEQNLVVRGVAFEEDITRVTVIGLPNSLTGLSVIFSKLAESHINVDIIIHSILADQLTNLSFSIKNEDLEDTIKVLENSKEKLNYERIESESGLAKVSIVGSGMASNPGVAAEMFAVLASNDIEVKMVSTSEIKVSTVVEHAKMLHAVEVLHHAFKLSGTLVTP</sequence>
<evidence type="ECO:0000256" key="8">
    <source>
        <dbReference type="ARBA" id="ARBA00022741"/>
    </source>
</evidence>
<evidence type="ECO:0000313" key="18">
    <source>
        <dbReference type="Proteomes" id="UP001601058"/>
    </source>
</evidence>
<keyword evidence="18" id="KW-1185">Reference proteome</keyword>
<keyword evidence="8" id="KW-0547">Nucleotide-binding</keyword>
<keyword evidence="7 14" id="KW-0808">Transferase</keyword>
<name>A0ABW6JYE7_9BACI</name>
<dbReference type="InterPro" id="IPR045865">
    <property type="entry name" value="ACT-like_dom_sf"/>
</dbReference>
<evidence type="ECO:0000256" key="12">
    <source>
        <dbReference type="ARBA" id="ARBA00023154"/>
    </source>
</evidence>
<evidence type="ECO:0000256" key="5">
    <source>
        <dbReference type="ARBA" id="ARBA00010122"/>
    </source>
</evidence>
<evidence type="ECO:0000256" key="7">
    <source>
        <dbReference type="ARBA" id="ARBA00022679"/>
    </source>
</evidence>
<dbReference type="SUPFAM" id="SSF55021">
    <property type="entry name" value="ACT-like"/>
    <property type="match status" value="2"/>
</dbReference>
<dbReference type="PANTHER" id="PTHR21499:SF68">
    <property type="entry name" value="ASPARTOKINASE 2"/>
    <property type="match status" value="1"/>
</dbReference>
<dbReference type="CDD" id="cd04261">
    <property type="entry name" value="AAK_AKii-LysC-BS"/>
    <property type="match status" value="1"/>
</dbReference>
<dbReference type="CDD" id="cd04913">
    <property type="entry name" value="ACT_AKii-LysC-BS-like_1"/>
    <property type="match status" value="1"/>
</dbReference>
<dbReference type="EC" id="2.7.2.4" evidence="14"/>
<dbReference type="NCBIfam" id="NF005156">
    <property type="entry name" value="PRK06635.1-5"/>
    <property type="match status" value="1"/>
</dbReference>
<dbReference type="InterPro" id="IPR001048">
    <property type="entry name" value="Asp/Glu/Uridylate_kinase"/>
</dbReference>
<dbReference type="PIRSF" id="PIRSF000726">
    <property type="entry name" value="Asp_kin"/>
    <property type="match status" value="1"/>
</dbReference>
<dbReference type="Pfam" id="PF22468">
    <property type="entry name" value="ACT_9"/>
    <property type="match status" value="1"/>
</dbReference>
<evidence type="ECO:0000313" key="17">
    <source>
        <dbReference type="EMBL" id="MFE8696940.1"/>
    </source>
</evidence>
<dbReference type="InterPro" id="IPR036393">
    <property type="entry name" value="AceGlu_kinase-like_sf"/>
</dbReference>
<dbReference type="NCBIfam" id="NF005154">
    <property type="entry name" value="PRK06635.1-2"/>
    <property type="match status" value="1"/>
</dbReference>
<keyword evidence="12" id="KW-0457">Lysine biosynthesis</keyword>
<evidence type="ECO:0000256" key="10">
    <source>
        <dbReference type="ARBA" id="ARBA00022840"/>
    </source>
</evidence>
<comment type="similarity">
    <text evidence="5 14">Belongs to the aspartokinase family.</text>
</comment>
<dbReference type="InterPro" id="IPR041740">
    <property type="entry name" value="AKii-LysC-BS"/>
</dbReference>
<dbReference type="SUPFAM" id="SSF53633">
    <property type="entry name" value="Carbamate kinase-like"/>
    <property type="match status" value="1"/>
</dbReference>
<evidence type="ECO:0000256" key="6">
    <source>
        <dbReference type="ARBA" id="ARBA00022605"/>
    </source>
</evidence>
<dbReference type="CDD" id="cd04923">
    <property type="entry name" value="ACT_AK-LysC-DapG-like_2"/>
    <property type="match status" value="1"/>
</dbReference>
<protein>
    <recommendedName>
        <fullName evidence="14">Aspartokinase</fullName>
        <ecNumber evidence="14">2.7.2.4</ecNumber>
    </recommendedName>
</protein>
<comment type="pathway">
    <text evidence="3 15">Amino-acid biosynthesis; L-methionine biosynthesis via de novo pathway; L-homoserine from L-aspartate: step 1/3.</text>
</comment>
<evidence type="ECO:0000256" key="11">
    <source>
        <dbReference type="ARBA" id="ARBA00022915"/>
    </source>
</evidence>
<dbReference type="InterPro" id="IPR018042">
    <property type="entry name" value="Aspartate_kinase_CS"/>
</dbReference>
<dbReference type="NCBIfam" id="TIGR00656">
    <property type="entry name" value="asp_kin_monofn"/>
    <property type="match status" value="1"/>
</dbReference>
<dbReference type="NCBIfam" id="TIGR00657">
    <property type="entry name" value="asp_kinases"/>
    <property type="match status" value="1"/>
</dbReference>
<evidence type="ECO:0000256" key="3">
    <source>
        <dbReference type="ARBA" id="ARBA00004986"/>
    </source>
</evidence>
<comment type="pathway">
    <text evidence="2 15">Amino-acid biosynthesis; L-lysine biosynthesis via DAP pathway; (S)-tetrahydrodipicolinate from L-aspartate: step 1/4.</text>
</comment>
<comment type="catalytic activity">
    <reaction evidence="13 14">
        <text>L-aspartate + ATP = 4-phospho-L-aspartate + ADP</text>
        <dbReference type="Rhea" id="RHEA:23776"/>
        <dbReference type="ChEBI" id="CHEBI:29991"/>
        <dbReference type="ChEBI" id="CHEBI:30616"/>
        <dbReference type="ChEBI" id="CHEBI:57535"/>
        <dbReference type="ChEBI" id="CHEBI:456216"/>
        <dbReference type="EC" id="2.7.2.4"/>
    </reaction>
</comment>
<proteinExistence type="inferred from homology"/>
<keyword evidence="10" id="KW-0067">ATP-binding</keyword>
<evidence type="ECO:0000256" key="13">
    <source>
        <dbReference type="ARBA" id="ARBA00047872"/>
    </source>
</evidence>
<evidence type="ECO:0000259" key="16">
    <source>
        <dbReference type="PROSITE" id="PS51671"/>
    </source>
</evidence>
<dbReference type="GO" id="GO:0004072">
    <property type="term" value="F:aspartate kinase activity"/>
    <property type="evidence" value="ECO:0007669"/>
    <property type="project" value="UniProtKB-EC"/>
</dbReference>
<comment type="pathway">
    <text evidence="4 15">Amino-acid biosynthesis; L-threonine biosynthesis; L-threonine from L-aspartate: step 1/5.</text>
</comment>
<dbReference type="InterPro" id="IPR002912">
    <property type="entry name" value="ACT_dom"/>
</dbReference>
<feature type="domain" description="ACT" evidence="16">
    <location>
        <begin position="344"/>
        <end position="409"/>
    </location>
</feature>
<dbReference type="InterPro" id="IPR001341">
    <property type="entry name" value="Asp_kinase"/>
</dbReference>
<comment type="caution">
    <text evidence="17">The sequence shown here is derived from an EMBL/GenBank/DDBJ whole genome shotgun (WGS) entry which is preliminary data.</text>
</comment>
<dbReference type="PROSITE" id="PS51671">
    <property type="entry name" value="ACT"/>
    <property type="match status" value="2"/>
</dbReference>
<dbReference type="Pfam" id="PF00696">
    <property type="entry name" value="AA_kinase"/>
    <property type="match status" value="1"/>
</dbReference>
<keyword evidence="9 14" id="KW-0418">Kinase</keyword>
<organism evidence="17 18">
    <name type="scientific">Cytobacillus mangrovibacter</name>
    <dbReference type="NCBI Taxonomy" id="3299024"/>
    <lineage>
        <taxon>Bacteria</taxon>
        <taxon>Bacillati</taxon>
        <taxon>Bacillota</taxon>
        <taxon>Bacilli</taxon>
        <taxon>Bacillales</taxon>
        <taxon>Bacillaceae</taxon>
        <taxon>Cytobacillus</taxon>
    </lineage>
</organism>
<dbReference type="EMBL" id="JBIACJ010000005">
    <property type="protein sequence ID" value="MFE8696940.1"/>
    <property type="molecule type" value="Genomic_DNA"/>
</dbReference>
<dbReference type="InterPro" id="IPR054352">
    <property type="entry name" value="ACT_Aspartokinase"/>
</dbReference>
<dbReference type="PANTHER" id="PTHR21499">
    <property type="entry name" value="ASPARTATE KINASE"/>
    <property type="match status" value="1"/>
</dbReference>
<evidence type="ECO:0000256" key="15">
    <source>
        <dbReference type="RuleBase" id="RU004249"/>
    </source>
</evidence>